<dbReference type="NCBIfam" id="NF004800">
    <property type="entry name" value="PRK06149.1"/>
    <property type="match status" value="1"/>
</dbReference>
<dbReference type="InterPro" id="IPR002575">
    <property type="entry name" value="Aminoglycoside_PTrfase"/>
</dbReference>
<dbReference type="EMBL" id="OCST01000003">
    <property type="protein sequence ID" value="SOE66741.1"/>
    <property type="molecule type" value="Genomic_DNA"/>
</dbReference>
<evidence type="ECO:0000313" key="5">
    <source>
        <dbReference type="Proteomes" id="UP000219440"/>
    </source>
</evidence>
<accession>A0A2C8ZNH8</accession>
<dbReference type="GO" id="GO:0030170">
    <property type="term" value="F:pyridoxal phosphate binding"/>
    <property type="evidence" value="ECO:0007669"/>
    <property type="project" value="InterPro"/>
</dbReference>
<dbReference type="Proteomes" id="UP000219440">
    <property type="component" value="Unassembled WGS sequence"/>
</dbReference>
<dbReference type="InterPro" id="IPR005814">
    <property type="entry name" value="Aminotrans_3"/>
</dbReference>
<keyword evidence="4" id="KW-0456">Lyase</keyword>
<dbReference type="AlphaFoldDB" id="A0A2C8ZNH8"/>
<dbReference type="PANTHER" id="PTHR45688">
    <property type="match status" value="1"/>
</dbReference>
<dbReference type="Gene3D" id="3.90.1200.10">
    <property type="match status" value="1"/>
</dbReference>
<dbReference type="Pfam" id="PF00202">
    <property type="entry name" value="Aminotran_3"/>
    <property type="match status" value="1"/>
</dbReference>
<dbReference type="PANTHER" id="PTHR45688:SF13">
    <property type="entry name" value="ALANINE--GLYOXYLATE AMINOTRANSFERASE 2-LIKE"/>
    <property type="match status" value="1"/>
</dbReference>
<dbReference type="PROSITE" id="PS00600">
    <property type="entry name" value="AA_TRANSFER_CLASS_3"/>
    <property type="match status" value="1"/>
</dbReference>
<name>A0A2C8ZNH8_9MICO</name>
<dbReference type="OrthoDB" id="9801834at2"/>
<dbReference type="SUPFAM" id="SSF56112">
    <property type="entry name" value="Protein kinase-like (PK-like)"/>
    <property type="match status" value="1"/>
</dbReference>
<dbReference type="InterPro" id="IPR015422">
    <property type="entry name" value="PyrdxlP-dep_Trfase_small"/>
</dbReference>
<dbReference type="InterPro" id="IPR015421">
    <property type="entry name" value="PyrdxlP-dep_Trfase_major"/>
</dbReference>
<dbReference type="GO" id="GO:0008483">
    <property type="term" value="F:transaminase activity"/>
    <property type="evidence" value="ECO:0007669"/>
    <property type="project" value="InterPro"/>
</dbReference>
<dbReference type="InterPro" id="IPR015424">
    <property type="entry name" value="PyrdxlP-dep_Trfase"/>
</dbReference>
<dbReference type="GO" id="GO:0016301">
    <property type="term" value="F:kinase activity"/>
    <property type="evidence" value="ECO:0007669"/>
    <property type="project" value="UniProtKB-KW"/>
</dbReference>
<organism evidence="4 5">
    <name type="scientific">Salinibacterium xinjiangense</name>
    <dbReference type="NCBI Taxonomy" id="386302"/>
    <lineage>
        <taxon>Bacteria</taxon>
        <taxon>Bacillati</taxon>
        <taxon>Actinomycetota</taxon>
        <taxon>Actinomycetes</taxon>
        <taxon>Micrococcales</taxon>
        <taxon>Microbacteriaceae</taxon>
        <taxon>Salinibacterium</taxon>
    </lineage>
</organism>
<dbReference type="GO" id="GO:0016829">
    <property type="term" value="F:lyase activity"/>
    <property type="evidence" value="ECO:0007669"/>
    <property type="project" value="UniProtKB-KW"/>
</dbReference>
<gene>
    <name evidence="4" type="ORF">SAMN06296378_1787</name>
</gene>
<dbReference type="InterPro" id="IPR011009">
    <property type="entry name" value="Kinase-like_dom_sf"/>
</dbReference>
<evidence type="ECO:0000256" key="1">
    <source>
        <dbReference type="ARBA" id="ARBA00008954"/>
    </source>
</evidence>
<dbReference type="Pfam" id="PF01636">
    <property type="entry name" value="APH"/>
    <property type="match status" value="1"/>
</dbReference>
<keyword evidence="4" id="KW-0808">Transferase</keyword>
<dbReference type="CDD" id="cd00610">
    <property type="entry name" value="OAT_like"/>
    <property type="match status" value="1"/>
</dbReference>
<sequence>MAAGSFALLQGTPPPISVARAEKVAFEGFGLVSSARSLGSHQDRNFLLTTVDGPLLLKFSNQATSTDELIAQNAAIEYLAQRSTGIRIPRALPTCEGQFVHVTHVDGVDVVVRLLEFIEGEPLSGDRYLSPAITRSIGAMAASLDVSLAELSAPALERPHQWDLQRAPEVLEALLPFVTDDGLRENLAAAAREAISVLDATAAALPQQLIHGDLTDDNVVALPGIDGVPDGVIDFGDLNYSWTVSELAVTVSSLLHHPGGSVCSVMDAVTAYHAIRPLSRAEAEALWPLVIIRGAVLVASGHHVASTDSLNDYAADNLQHELIIFKRATAVPLAVATAVVLDALEMNRTSAQLPPHGPLLPELAPDTVVSLDFSATSQLLDGGRWLTPSAESDIAAELLHGKAAATTVYRQARLTRSDIHNVDEPINVILGIDVTVSEHQQVVAPWDGRIEVTTQGLELHGQGVTLDLRGITSNVESGSEVTTGELLGLVGGLFEVSVSVSGAAVPRAVTPSLARAWDVASIDPTALIPGARQLQRPDTRLTERREQYVAAAQEHYFEHPPVMVRGWQEHLIDEDGRVYLDGLNNVTSIGHAHPTLVAAIARQWSLFNSNSRFQYSAIVDFAERLAGLLPDGLDSVFFVNSGSEAVDLALRIARSWTGRRDVLAVREAYHGWTDLSDSVSTSVADNPDALATRPPWVHTVEAPNSYRGRYRGAEASGYAVDAVATIEALTAAGTPVGAFIAEAYYGNAGGIPLPDGYLQRVYPAVRANGGLCVADEVQVGYGRLGEWFWGFEQQGVVPDIVAVAKGMGNGHPLGAVITSAEIAEHYRSEGYFFSSSGGSPVSSVVGMTVLDVIQDEALQLNALETGAHLRSRLEELAARHPLIGAVHGTGLYLGVEFVRDRETLEPATEETLAICDRLRQRGIIMQPTSDRQCVLKIKPPLCFSRESADFFVDVLDEVLSTGW</sequence>
<evidence type="ECO:0000313" key="4">
    <source>
        <dbReference type="EMBL" id="SOE66741.1"/>
    </source>
</evidence>
<comment type="similarity">
    <text evidence="1">Belongs to the class-III pyridoxal-phosphate-dependent aminotransferase family.</text>
</comment>
<dbReference type="SUPFAM" id="SSF53383">
    <property type="entry name" value="PLP-dependent transferases"/>
    <property type="match status" value="1"/>
</dbReference>
<dbReference type="InterPro" id="IPR049704">
    <property type="entry name" value="Aminotrans_3_PPA_site"/>
</dbReference>
<evidence type="ECO:0000259" key="3">
    <source>
        <dbReference type="Pfam" id="PF01636"/>
    </source>
</evidence>
<keyword evidence="5" id="KW-1185">Reference proteome</keyword>
<reference evidence="4 5" key="1">
    <citation type="submission" date="2017-09" db="EMBL/GenBank/DDBJ databases">
        <authorList>
            <person name="Ehlers B."/>
            <person name="Leendertz F.H."/>
        </authorList>
    </citation>
    <scope>NUCLEOTIDE SEQUENCE [LARGE SCALE GENOMIC DNA]</scope>
    <source>
        <strain evidence="4 5">CGMCC 1.05381</strain>
    </source>
</reference>
<evidence type="ECO:0000256" key="2">
    <source>
        <dbReference type="ARBA" id="ARBA00022898"/>
    </source>
</evidence>
<keyword evidence="4" id="KW-0418">Kinase</keyword>
<feature type="domain" description="Aminoglycoside phosphotransferase" evidence="3">
    <location>
        <begin position="41"/>
        <end position="256"/>
    </location>
</feature>
<proteinExistence type="inferred from homology"/>
<protein>
    <submittedName>
        <fullName evidence="4">Hydroxylysine kinase /5-phosphonooxy-L-lysine phospho-lyase apoenzyme</fullName>
    </submittedName>
</protein>
<dbReference type="RefSeq" id="WP_097060858.1">
    <property type="nucleotide sequence ID" value="NZ_BMLC01000001.1"/>
</dbReference>
<keyword evidence="2" id="KW-0663">Pyridoxal phosphate</keyword>
<dbReference type="Gene3D" id="3.90.1150.10">
    <property type="entry name" value="Aspartate Aminotransferase, domain 1"/>
    <property type="match status" value="1"/>
</dbReference>
<dbReference type="Gene3D" id="3.40.640.10">
    <property type="entry name" value="Type I PLP-dependent aspartate aminotransferase-like (Major domain)"/>
    <property type="match status" value="1"/>
</dbReference>